<evidence type="ECO:0000313" key="1">
    <source>
        <dbReference type="EMBL" id="KDE40457.1"/>
    </source>
</evidence>
<accession>A0A063Y7W2</accession>
<organism evidence="1 2">
    <name type="scientific">Nitrincola lacisaponensis</name>
    <dbReference type="NCBI Taxonomy" id="267850"/>
    <lineage>
        <taxon>Bacteria</taxon>
        <taxon>Pseudomonadati</taxon>
        <taxon>Pseudomonadota</taxon>
        <taxon>Gammaproteobacteria</taxon>
        <taxon>Oceanospirillales</taxon>
        <taxon>Oceanospirillaceae</taxon>
        <taxon>Nitrincola</taxon>
    </lineage>
</organism>
<dbReference type="Proteomes" id="UP000027318">
    <property type="component" value="Unassembled WGS sequence"/>
</dbReference>
<proteinExistence type="predicted"/>
<dbReference type="OrthoDB" id="6120709at2"/>
<evidence type="ECO:0008006" key="3">
    <source>
        <dbReference type="Google" id="ProtNLM"/>
    </source>
</evidence>
<name>A0A063Y7W2_9GAMM</name>
<sequence>MKAATILRKPNTASQLLFRTTLLILATATLSGCLSFSKKTPEPEPVVEVPPPPPLPKPALLISQMLPETPRARGDVGAYINFINGTDLTVEYVMFKTTAYDHHGRVVPSKRSGDPNTWLRVAGPFAPGQASGSRHWEQLWQNHNLRCFEIEGVELIYMDGMVEFYEADRIAILPGSDDENSCS</sequence>
<dbReference type="RefSeq" id="WP_036544611.1">
    <property type="nucleotide sequence ID" value="NZ_JMSZ01000016.1"/>
</dbReference>
<comment type="caution">
    <text evidence="1">The sequence shown here is derived from an EMBL/GenBank/DDBJ whole genome shotgun (WGS) entry which is preliminary data.</text>
</comment>
<evidence type="ECO:0000313" key="2">
    <source>
        <dbReference type="Proteomes" id="UP000027318"/>
    </source>
</evidence>
<keyword evidence="2" id="KW-1185">Reference proteome</keyword>
<dbReference type="STRING" id="267850.ADINL_1049"/>
<dbReference type="AlphaFoldDB" id="A0A063Y7W2"/>
<protein>
    <recommendedName>
        <fullName evidence="3">Lipoprotein</fullName>
    </recommendedName>
</protein>
<dbReference type="EMBL" id="JMSZ01000016">
    <property type="protein sequence ID" value="KDE40457.1"/>
    <property type="molecule type" value="Genomic_DNA"/>
</dbReference>
<dbReference type="PROSITE" id="PS51257">
    <property type="entry name" value="PROKAR_LIPOPROTEIN"/>
    <property type="match status" value="1"/>
</dbReference>
<reference evidence="1 2" key="1">
    <citation type="journal article" date="2005" name="Int. J. Syst. Evol. Microbiol.">
        <title>Nitrincola lacisaponensis gen. nov., sp. nov., a novel alkaliphilic bacterium isolated from an alkaline, saline lake.</title>
        <authorList>
            <person name="Dimitriu P.A."/>
            <person name="Shukla S.K."/>
            <person name="Conradt J."/>
            <person name="Marquez M.C."/>
            <person name="Ventosa A."/>
            <person name="Maglia A."/>
            <person name="Peyton B.M."/>
            <person name="Pinkart H.C."/>
            <person name="Mormile M.R."/>
        </authorList>
    </citation>
    <scope>NUCLEOTIDE SEQUENCE [LARGE SCALE GENOMIC DNA]</scope>
    <source>
        <strain evidence="1 2">4CA</strain>
    </source>
</reference>
<gene>
    <name evidence="1" type="ORF">ADINL_1049</name>
</gene>